<dbReference type="GO" id="GO:0005886">
    <property type="term" value="C:plasma membrane"/>
    <property type="evidence" value="ECO:0007669"/>
    <property type="project" value="TreeGrafter"/>
</dbReference>
<dbReference type="PANTHER" id="PTHR43337">
    <property type="entry name" value="XANTHINE/URACIL PERMEASE C887.17-RELATED"/>
    <property type="match status" value="1"/>
</dbReference>
<evidence type="ECO:0000256" key="8">
    <source>
        <dbReference type="SAM" id="Phobius"/>
    </source>
</evidence>
<feature type="transmembrane region" description="Helical" evidence="8">
    <location>
        <begin position="174"/>
        <end position="198"/>
    </location>
</feature>
<gene>
    <name evidence="9" type="ORF">H9726_08275</name>
</gene>
<name>A0A9D2IIG7_9FIRM</name>
<comment type="subcellular location">
    <subcellularLocation>
        <location evidence="1">Endomembrane system</location>
        <topology evidence="1">Multi-pass membrane protein</topology>
    </subcellularLocation>
</comment>
<feature type="transmembrane region" description="Helical" evidence="8">
    <location>
        <begin position="441"/>
        <end position="460"/>
    </location>
</feature>
<feature type="transmembrane region" description="Helical" evidence="8">
    <location>
        <begin position="513"/>
        <end position="531"/>
    </location>
</feature>
<dbReference type="InterPro" id="IPR045018">
    <property type="entry name" value="Azg-like"/>
</dbReference>
<evidence type="ECO:0000256" key="5">
    <source>
        <dbReference type="ARBA" id="ARBA00022989"/>
    </source>
</evidence>
<evidence type="ECO:0000256" key="6">
    <source>
        <dbReference type="ARBA" id="ARBA00023136"/>
    </source>
</evidence>
<reference evidence="9" key="2">
    <citation type="submission" date="2021-04" db="EMBL/GenBank/DDBJ databases">
        <authorList>
            <person name="Gilroy R."/>
        </authorList>
    </citation>
    <scope>NUCLEOTIDE SEQUENCE</scope>
    <source>
        <strain evidence="9">CHK192-19661</strain>
    </source>
</reference>
<evidence type="ECO:0000256" key="2">
    <source>
        <dbReference type="ARBA" id="ARBA00005697"/>
    </source>
</evidence>
<feature type="transmembrane region" description="Helical" evidence="8">
    <location>
        <begin position="242"/>
        <end position="261"/>
    </location>
</feature>
<keyword evidence="3" id="KW-0813">Transport</keyword>
<dbReference type="EMBL" id="DXCF01000043">
    <property type="protein sequence ID" value="HIZ10464.1"/>
    <property type="molecule type" value="Genomic_DNA"/>
</dbReference>
<evidence type="ECO:0000256" key="7">
    <source>
        <dbReference type="SAM" id="MobiDB-lite"/>
    </source>
</evidence>
<proteinExistence type="inferred from homology"/>
<feature type="transmembrane region" description="Helical" evidence="8">
    <location>
        <begin position="119"/>
        <end position="138"/>
    </location>
</feature>
<dbReference type="Pfam" id="PF00860">
    <property type="entry name" value="Xan_ur_permease"/>
    <property type="match status" value="2"/>
</dbReference>
<feature type="transmembrane region" description="Helical" evidence="8">
    <location>
        <begin position="418"/>
        <end position="435"/>
    </location>
</feature>
<evidence type="ECO:0000256" key="1">
    <source>
        <dbReference type="ARBA" id="ARBA00004127"/>
    </source>
</evidence>
<evidence type="ECO:0000256" key="3">
    <source>
        <dbReference type="ARBA" id="ARBA00022448"/>
    </source>
</evidence>
<keyword evidence="6 8" id="KW-0472">Membrane</keyword>
<dbReference type="GO" id="GO:0012505">
    <property type="term" value="C:endomembrane system"/>
    <property type="evidence" value="ECO:0007669"/>
    <property type="project" value="UniProtKB-SubCell"/>
</dbReference>
<feature type="transmembrane region" description="Helical" evidence="8">
    <location>
        <begin position="59"/>
        <end position="80"/>
    </location>
</feature>
<reference evidence="9" key="1">
    <citation type="journal article" date="2021" name="PeerJ">
        <title>Extensive microbial diversity within the chicken gut microbiome revealed by metagenomics and culture.</title>
        <authorList>
            <person name="Gilroy R."/>
            <person name="Ravi A."/>
            <person name="Getino M."/>
            <person name="Pursley I."/>
            <person name="Horton D.L."/>
            <person name="Alikhan N.F."/>
            <person name="Baker D."/>
            <person name="Gharbi K."/>
            <person name="Hall N."/>
            <person name="Watson M."/>
            <person name="Adriaenssens E.M."/>
            <person name="Foster-Nyarko E."/>
            <person name="Jarju S."/>
            <person name="Secka A."/>
            <person name="Antonio M."/>
            <person name="Oren A."/>
            <person name="Chaudhuri R.R."/>
            <person name="La Ragione R."/>
            <person name="Hildebrand F."/>
            <person name="Pallen M.J."/>
        </authorList>
    </citation>
    <scope>NUCLEOTIDE SEQUENCE</scope>
    <source>
        <strain evidence="9">CHK192-19661</strain>
    </source>
</reference>
<dbReference type="InterPro" id="IPR006043">
    <property type="entry name" value="NCS2"/>
</dbReference>
<keyword evidence="4 8" id="KW-0812">Transmembrane</keyword>
<dbReference type="Proteomes" id="UP000824025">
    <property type="component" value="Unassembled WGS sequence"/>
</dbReference>
<evidence type="ECO:0000256" key="4">
    <source>
        <dbReference type="ARBA" id="ARBA00022692"/>
    </source>
</evidence>
<dbReference type="PANTHER" id="PTHR43337:SF1">
    <property type="entry name" value="XANTHINE_URACIL PERMEASE C887.17-RELATED"/>
    <property type="match status" value="1"/>
</dbReference>
<dbReference type="GO" id="GO:0005345">
    <property type="term" value="F:purine nucleobase transmembrane transporter activity"/>
    <property type="evidence" value="ECO:0007669"/>
    <property type="project" value="TreeGrafter"/>
</dbReference>
<evidence type="ECO:0000313" key="9">
    <source>
        <dbReference type="EMBL" id="HIZ10464.1"/>
    </source>
</evidence>
<feature type="transmembrane region" description="Helical" evidence="8">
    <location>
        <begin position="144"/>
        <end position="162"/>
    </location>
</feature>
<comment type="similarity">
    <text evidence="2">Belongs to the nucleobase:cation symporter-2 (NCS2) (TC 2.A.40) family. Azg-like subfamily.</text>
</comment>
<keyword evidence="5 8" id="KW-1133">Transmembrane helix</keyword>
<feature type="transmembrane region" description="Helical" evidence="8">
    <location>
        <begin position="267"/>
        <end position="291"/>
    </location>
</feature>
<organism evidence="9 10">
    <name type="scientific">Candidatus Borkfalkia avicola</name>
    <dbReference type="NCBI Taxonomy" id="2838503"/>
    <lineage>
        <taxon>Bacteria</taxon>
        <taxon>Bacillati</taxon>
        <taxon>Bacillota</taxon>
        <taxon>Clostridia</taxon>
        <taxon>Christensenellales</taxon>
        <taxon>Christensenellaceae</taxon>
        <taxon>Candidatus Borkfalkia</taxon>
    </lineage>
</organism>
<protein>
    <submittedName>
        <fullName evidence="9">NCS2 family permease</fullName>
    </submittedName>
</protein>
<feature type="transmembrane region" description="Helical" evidence="8">
    <location>
        <begin position="472"/>
        <end position="493"/>
    </location>
</feature>
<sequence length="532" mass="55945">MVENQNTEEPKTEEQQAGQVSAAAGGEAVAESKYTGFLGKVDNYFGITKMKSSFKTEMLAGLTTFMTMVYILMVNAGMFAELEGLYGVTYGAAYIFTAIGAIIGTLLMAFLAKIPFAQAPGMGLNAFFVYTICLGMGYTYANALLIVLCSGVLFLILTVVGARKMIVRSVPTAIRMAIPAGIGLFIAFIGLQQAGVVISDASVAMNADGSIALNEKGVPYVISSTIIMLRSFNVFSDAFNGFAAMTAAVALLSLLMIGIFSKLKVKGAVLFGILGSTVLYYIFAGIALATGNEDAAEMFQKISFDNPLKAFADFGTQSFGKAFTEGFKNIGADQIFDFVAALIAFAMVDMFDTIGTLMGTCQSAGKESGLLDEKGEVKNIQKALLCDSIATCTGAICGTSTVTTFVESSAGVAEGGRTGLTSLVVAVLFAIAMFLSPIASLIPRCATAGALLYVGVLMMGNVTNIDWKDPAAAVPAFLTIAMMSFTYSISYGIAAGFISYTIIKLCTGKVKEISPVTAILTAVFLFTFLFTH</sequence>
<dbReference type="AlphaFoldDB" id="A0A9D2IIG7"/>
<feature type="transmembrane region" description="Helical" evidence="8">
    <location>
        <begin position="92"/>
        <end position="112"/>
    </location>
</feature>
<feature type="region of interest" description="Disordered" evidence="7">
    <location>
        <begin position="1"/>
        <end position="20"/>
    </location>
</feature>
<comment type="caution">
    <text evidence="9">The sequence shown here is derived from an EMBL/GenBank/DDBJ whole genome shotgun (WGS) entry which is preliminary data.</text>
</comment>
<evidence type="ECO:0000313" key="10">
    <source>
        <dbReference type="Proteomes" id="UP000824025"/>
    </source>
</evidence>
<accession>A0A9D2IIG7</accession>